<evidence type="ECO:0000313" key="1">
    <source>
        <dbReference type="EMBL" id="OUS44758.1"/>
    </source>
</evidence>
<protein>
    <submittedName>
        <fullName evidence="1">Uncharacterized protein</fullName>
    </submittedName>
</protein>
<reference evidence="1" key="1">
    <citation type="submission" date="2017-04" db="EMBL/GenBank/DDBJ databases">
        <title>Population genomics of picophytoplankton unveils novel chromosome hypervariability.</title>
        <authorList>
            <consortium name="DOE Joint Genome Institute"/>
            <person name="Blanc-Mathieu R."/>
            <person name="Krasovec M."/>
            <person name="Hebrard M."/>
            <person name="Yau S."/>
            <person name="Desgranges E."/>
            <person name="Martin J."/>
            <person name="Schackwitz W."/>
            <person name="Kuo A."/>
            <person name="Salin G."/>
            <person name="Donnadieu C."/>
            <person name="Desdevises Y."/>
            <person name="Sanchez-Ferandin S."/>
            <person name="Moreau H."/>
            <person name="Rivals E."/>
            <person name="Grigoriev I.V."/>
            <person name="Grimsley N."/>
            <person name="Eyre-Walker A."/>
            <person name="Piganeau G."/>
        </authorList>
    </citation>
    <scope>NUCLEOTIDE SEQUENCE [LARGE SCALE GENOMIC DNA]</scope>
    <source>
        <strain evidence="1">RCC 1115</strain>
    </source>
</reference>
<dbReference type="EMBL" id="KZ155803">
    <property type="protein sequence ID" value="OUS44758.1"/>
    <property type="molecule type" value="Genomic_DNA"/>
</dbReference>
<dbReference type="Proteomes" id="UP000195557">
    <property type="component" value="Unassembled WGS sequence"/>
</dbReference>
<gene>
    <name evidence="1" type="ORF">BE221DRAFT_200727</name>
</gene>
<organism evidence="1">
    <name type="scientific">Ostreococcus tauri</name>
    <name type="common">Marine green alga</name>
    <dbReference type="NCBI Taxonomy" id="70448"/>
    <lineage>
        <taxon>Eukaryota</taxon>
        <taxon>Viridiplantae</taxon>
        <taxon>Chlorophyta</taxon>
        <taxon>Mamiellophyceae</taxon>
        <taxon>Mamiellales</taxon>
        <taxon>Bathycoccaceae</taxon>
        <taxon>Ostreococcus</taxon>
    </lineage>
</organism>
<sequence length="182" mass="19470">MSEAGMHILTLENVLEASEAVFTDEADKRELEAVRAQLEALQSHLSEKLAAKLGVQHMASHCEPGDCTSFFGPGHDGQECPEVLSVHDDSDWSRGRAVRTPKPMVVVVGTQEGALSAIKGSFVSERAALWSCARQVSAPCSIHGVVQTASAEEALAAVRQSRVLEKSEGGIIGALMDKEFTR</sequence>
<dbReference type="AlphaFoldDB" id="A0A1Y5I5G1"/>
<proteinExistence type="predicted"/>
<name>A0A1Y5I5G1_OSTTA</name>
<accession>A0A1Y5I5G1</accession>